<comment type="caution">
    <text evidence="2">The sequence shown here is derived from an EMBL/GenBank/DDBJ whole genome shotgun (WGS) entry which is preliminary data.</text>
</comment>
<dbReference type="EMBL" id="BOOA01000009">
    <property type="protein sequence ID" value="GIH23303.1"/>
    <property type="molecule type" value="Genomic_DNA"/>
</dbReference>
<proteinExistence type="predicted"/>
<dbReference type="AlphaFoldDB" id="A0A919Q7C7"/>
<sequence>MWPPTLYRCAAAPTSIRPAKAQVWLPTLYRCAATHTLVRPAKAQVWPPTLYRCAAAAPWSDRKEQGGFPPARRPAPGLDRQRTSAAPPHRRGRTIVDLARCYPREPWIALPTQERLKSFFAQR</sequence>
<name>A0A919Q7C7_9ACTN</name>
<keyword evidence="3" id="KW-1185">Reference proteome</keyword>
<evidence type="ECO:0000313" key="2">
    <source>
        <dbReference type="EMBL" id="GIH23303.1"/>
    </source>
</evidence>
<gene>
    <name evidence="2" type="ORF">Aph01nite_16130</name>
</gene>
<organism evidence="2 3">
    <name type="scientific">Acrocarpospora phusangensis</name>
    <dbReference type="NCBI Taxonomy" id="1070424"/>
    <lineage>
        <taxon>Bacteria</taxon>
        <taxon>Bacillati</taxon>
        <taxon>Actinomycetota</taxon>
        <taxon>Actinomycetes</taxon>
        <taxon>Streptosporangiales</taxon>
        <taxon>Streptosporangiaceae</taxon>
        <taxon>Acrocarpospora</taxon>
    </lineage>
</organism>
<reference evidence="2" key="1">
    <citation type="submission" date="2021-01" db="EMBL/GenBank/DDBJ databases">
        <title>Whole genome shotgun sequence of Acrocarpospora phusangensis NBRC 108782.</title>
        <authorList>
            <person name="Komaki H."/>
            <person name="Tamura T."/>
        </authorList>
    </citation>
    <scope>NUCLEOTIDE SEQUENCE</scope>
    <source>
        <strain evidence="2">NBRC 108782</strain>
    </source>
</reference>
<accession>A0A919Q7C7</accession>
<evidence type="ECO:0000313" key="3">
    <source>
        <dbReference type="Proteomes" id="UP000640052"/>
    </source>
</evidence>
<feature type="region of interest" description="Disordered" evidence="1">
    <location>
        <begin position="60"/>
        <end position="92"/>
    </location>
</feature>
<protein>
    <submittedName>
        <fullName evidence="2">Uncharacterized protein</fullName>
    </submittedName>
</protein>
<evidence type="ECO:0000256" key="1">
    <source>
        <dbReference type="SAM" id="MobiDB-lite"/>
    </source>
</evidence>
<dbReference type="Proteomes" id="UP000640052">
    <property type="component" value="Unassembled WGS sequence"/>
</dbReference>